<comment type="subcellular location">
    <subcellularLocation>
        <location evidence="1">Membrane</location>
        <topology evidence="1">Multi-pass membrane protein</topology>
    </subcellularLocation>
</comment>
<feature type="transmembrane region" description="Helical" evidence="5">
    <location>
        <begin position="57"/>
        <end position="79"/>
    </location>
</feature>
<dbReference type="PANTHER" id="PTHR11040:SF44">
    <property type="entry name" value="PROTEIN ZNTC-RELATED"/>
    <property type="match status" value="1"/>
</dbReference>
<proteinExistence type="predicted"/>
<protein>
    <submittedName>
        <fullName evidence="6">Cation transporter</fullName>
    </submittedName>
</protein>
<feature type="transmembrane region" description="Helical" evidence="5">
    <location>
        <begin position="237"/>
        <end position="261"/>
    </location>
</feature>
<reference evidence="6 7" key="1">
    <citation type="journal article" date="2021" name="MBio">
        <title>A New Model Trypanosomatid, Novymonas esmeraldas: Genomic Perception of Its 'Candidatus Pandoraea novymonadis' Endosymbiont.</title>
        <authorList>
            <person name="Zakharova A."/>
            <person name="Saura A."/>
            <person name="Butenko A."/>
            <person name="Podesvova L."/>
            <person name="Warmusova S."/>
            <person name="Kostygov A.Y."/>
            <person name="Nenarokova A."/>
            <person name="Lukes J."/>
            <person name="Opperdoes F.R."/>
            <person name="Yurchenko V."/>
        </authorList>
    </citation>
    <scope>NUCLEOTIDE SEQUENCE [LARGE SCALE GENOMIC DNA]</scope>
    <source>
        <strain evidence="6 7">E262AT.01</strain>
    </source>
</reference>
<comment type="caution">
    <text evidence="6">The sequence shown here is derived from an EMBL/GenBank/DDBJ whole genome shotgun (WGS) entry which is preliminary data.</text>
</comment>
<evidence type="ECO:0000313" key="6">
    <source>
        <dbReference type="EMBL" id="KAK7196488.1"/>
    </source>
</evidence>
<keyword evidence="4 5" id="KW-0472">Membrane</keyword>
<dbReference type="Proteomes" id="UP001430356">
    <property type="component" value="Unassembled WGS sequence"/>
</dbReference>
<keyword evidence="7" id="KW-1185">Reference proteome</keyword>
<keyword evidence="3 5" id="KW-1133">Transmembrane helix</keyword>
<evidence type="ECO:0000256" key="1">
    <source>
        <dbReference type="ARBA" id="ARBA00004141"/>
    </source>
</evidence>
<dbReference type="GO" id="GO:0005886">
    <property type="term" value="C:plasma membrane"/>
    <property type="evidence" value="ECO:0007669"/>
    <property type="project" value="TreeGrafter"/>
</dbReference>
<organism evidence="6 7">
    <name type="scientific">Novymonas esmeraldas</name>
    <dbReference type="NCBI Taxonomy" id="1808958"/>
    <lineage>
        <taxon>Eukaryota</taxon>
        <taxon>Discoba</taxon>
        <taxon>Euglenozoa</taxon>
        <taxon>Kinetoplastea</taxon>
        <taxon>Metakinetoplastina</taxon>
        <taxon>Trypanosomatida</taxon>
        <taxon>Trypanosomatidae</taxon>
        <taxon>Novymonas</taxon>
    </lineage>
</organism>
<keyword evidence="2 5" id="KW-0812">Transmembrane</keyword>
<feature type="transmembrane region" description="Helical" evidence="5">
    <location>
        <begin position="312"/>
        <end position="333"/>
    </location>
</feature>
<dbReference type="EMBL" id="JAECZO010000077">
    <property type="protein sequence ID" value="KAK7196488.1"/>
    <property type="molecule type" value="Genomic_DNA"/>
</dbReference>
<evidence type="ECO:0000256" key="3">
    <source>
        <dbReference type="ARBA" id="ARBA00022989"/>
    </source>
</evidence>
<dbReference type="PANTHER" id="PTHR11040">
    <property type="entry name" value="ZINC/IRON TRANSPORTER"/>
    <property type="match status" value="1"/>
</dbReference>
<dbReference type="GO" id="GO:0005385">
    <property type="term" value="F:zinc ion transmembrane transporter activity"/>
    <property type="evidence" value="ECO:0007669"/>
    <property type="project" value="TreeGrafter"/>
</dbReference>
<dbReference type="AlphaFoldDB" id="A0AAW0EUN4"/>
<evidence type="ECO:0000313" key="7">
    <source>
        <dbReference type="Proteomes" id="UP001430356"/>
    </source>
</evidence>
<dbReference type="InterPro" id="IPR003689">
    <property type="entry name" value="ZIP"/>
</dbReference>
<evidence type="ECO:0000256" key="2">
    <source>
        <dbReference type="ARBA" id="ARBA00022692"/>
    </source>
</evidence>
<evidence type="ECO:0000256" key="5">
    <source>
        <dbReference type="SAM" id="Phobius"/>
    </source>
</evidence>
<gene>
    <name evidence="6" type="ORF">NESM_000586300</name>
</gene>
<dbReference type="Pfam" id="PF02535">
    <property type="entry name" value="Zip"/>
    <property type="match status" value="1"/>
</dbReference>
<feature type="transmembrane region" description="Helical" evidence="5">
    <location>
        <begin position="102"/>
        <end position="125"/>
    </location>
</feature>
<accession>A0AAW0EUN4</accession>
<name>A0AAW0EUN4_9TRYP</name>
<evidence type="ECO:0000256" key="4">
    <source>
        <dbReference type="ARBA" id="ARBA00023136"/>
    </source>
</evidence>
<sequence length="334" mass="35416">MDPGDAAPSANCAAPHSEDYSVVWHVVALVVVLGCSLGGMALPILGRRVSALLVPEYVYAMGKSVATGVVLGVALIHMLQPANESLTSECAPAAVREASNTLAYIICLASVAAMHSLEACLRIFFDDDGAALNSPIMSEESEHLLSSPDTAGRHFHRPVHVCNDGELPGGLQILSAVLLEFGVSLHSVFVGLTIGVCPDSELYTLMLALSFHQFFEGVALGSRLVDAALAPRTEYVFAAVFVLSAPFGAAVGILCVFEHVINTKGSSYLLTQGILDAVCAGILLYLGFQLLMTDFYVDVRTHIQRVRAPRTFLLAMLLALWGGIGVMAVIGQYL</sequence>
<feature type="transmembrane region" description="Helical" evidence="5">
    <location>
        <begin position="23"/>
        <end position="45"/>
    </location>
</feature>
<feature type="transmembrane region" description="Helical" evidence="5">
    <location>
        <begin position="273"/>
        <end position="291"/>
    </location>
</feature>